<dbReference type="UniPathway" id="UPA00282"/>
<dbReference type="InterPro" id="IPR045034">
    <property type="entry name" value="O-acyltransferase_WSD1-like"/>
</dbReference>
<dbReference type="AlphaFoldDB" id="A0A0A1UGW3"/>
<evidence type="ECO:0000256" key="5">
    <source>
        <dbReference type="ARBA" id="ARBA00024360"/>
    </source>
</evidence>
<reference evidence="10 11" key="1">
    <citation type="submission" date="2012-10" db="EMBL/GenBank/DDBJ databases">
        <authorList>
            <person name="Zafar N."/>
            <person name="Inman J."/>
            <person name="Hall N."/>
            <person name="Lorenzi H."/>
            <person name="Caler E."/>
        </authorList>
    </citation>
    <scope>NUCLEOTIDE SEQUENCE [LARGE SCALE GENOMIC DNA]</scope>
    <source>
        <strain evidence="10 11">IP1</strain>
    </source>
</reference>
<evidence type="ECO:0000256" key="1">
    <source>
        <dbReference type="ARBA" id="ARBA00004771"/>
    </source>
</evidence>
<name>A0A0A1UGW3_ENTIV</name>
<proteinExistence type="inferred from homology"/>
<dbReference type="RefSeq" id="XP_004260506.1">
    <property type="nucleotide sequence ID" value="XM_004260458.1"/>
</dbReference>
<feature type="domain" description="O-acyltransferase WSD1-like N-terminal" evidence="8">
    <location>
        <begin position="22"/>
        <end position="184"/>
    </location>
</feature>
<dbReference type="PANTHER" id="PTHR31650:SF1">
    <property type="entry name" value="WAX ESTER SYNTHASE_DIACYLGLYCEROL ACYLTRANSFERASE 4-RELATED"/>
    <property type="match status" value="1"/>
</dbReference>
<dbReference type="Gene3D" id="3.30.559.10">
    <property type="entry name" value="Chloramphenicol acetyltransferase-like domain"/>
    <property type="match status" value="1"/>
</dbReference>
<evidence type="ECO:0000259" key="8">
    <source>
        <dbReference type="Pfam" id="PF03007"/>
    </source>
</evidence>
<keyword evidence="4" id="KW-0012">Acyltransferase</keyword>
<dbReference type="Proteomes" id="UP000014680">
    <property type="component" value="Unassembled WGS sequence"/>
</dbReference>
<dbReference type="Pfam" id="PF06974">
    <property type="entry name" value="WS_DGAT_C"/>
    <property type="match status" value="1"/>
</dbReference>
<dbReference type="SUPFAM" id="SSF52777">
    <property type="entry name" value="CoA-dependent acyltransferases"/>
    <property type="match status" value="1"/>
</dbReference>
<comment type="pathway">
    <text evidence="2">Lipid metabolism.</text>
</comment>
<dbReference type="InterPro" id="IPR023213">
    <property type="entry name" value="CAT-like_dom_sf"/>
</dbReference>
<dbReference type="OrthoDB" id="619536at2759"/>
<keyword evidence="11" id="KW-1185">Reference proteome</keyword>
<evidence type="ECO:0000256" key="7">
    <source>
        <dbReference type="ARBA" id="ARBA00048109"/>
    </source>
</evidence>
<dbReference type="GO" id="GO:0005886">
    <property type="term" value="C:plasma membrane"/>
    <property type="evidence" value="ECO:0007669"/>
    <property type="project" value="TreeGrafter"/>
</dbReference>
<evidence type="ECO:0000256" key="3">
    <source>
        <dbReference type="ARBA" id="ARBA00022679"/>
    </source>
</evidence>
<dbReference type="GO" id="GO:0004144">
    <property type="term" value="F:diacylglycerol O-acyltransferase activity"/>
    <property type="evidence" value="ECO:0007669"/>
    <property type="project" value="UniProtKB-EC"/>
</dbReference>
<comment type="catalytic activity">
    <reaction evidence="7">
        <text>an acyl-CoA + a 1,2-diacyl-sn-glycerol = a triacyl-sn-glycerol + CoA</text>
        <dbReference type="Rhea" id="RHEA:10868"/>
        <dbReference type="ChEBI" id="CHEBI:17815"/>
        <dbReference type="ChEBI" id="CHEBI:57287"/>
        <dbReference type="ChEBI" id="CHEBI:58342"/>
        <dbReference type="ChEBI" id="CHEBI:64615"/>
        <dbReference type="EC" id="2.3.1.20"/>
    </reaction>
</comment>
<evidence type="ECO:0000256" key="4">
    <source>
        <dbReference type="ARBA" id="ARBA00023315"/>
    </source>
</evidence>
<evidence type="ECO:0000259" key="9">
    <source>
        <dbReference type="Pfam" id="PF06974"/>
    </source>
</evidence>
<keyword evidence="3" id="KW-0808">Transferase</keyword>
<gene>
    <name evidence="10" type="ORF">EIN_321480</name>
</gene>
<dbReference type="PANTHER" id="PTHR31650">
    <property type="entry name" value="O-ACYLTRANSFERASE (WSD1-LIKE) FAMILY PROTEIN"/>
    <property type="match status" value="1"/>
</dbReference>
<dbReference type="VEuPathDB" id="AmoebaDB:EIN_321480"/>
<sequence length="400" mass="44896">MVITSVVSGSGTLDSASIKSTLFEAMSRHPRLMRRVSTFNTFYILEDCKVDMDDHIIIEQDRLSQHKFLTILNTLKSQNLDFSKPLWKFHIFTNVAGKWKFVAQISHCHVDGASAVRLLSDITNYTNCEQKSLVTPPLQTRPTSNGNKHQFSFSRSLKMLFAVSYHFIRAIVCARDCTQRLRKIVVGRQKCYWGQLGTISDIKSIATKCNGRLNSLLFSCLSDTIQSITKERCCDDSVKFYVATNMRGYEDNIVLGNNTGLLLLELYSEHNLKLRVKQFDLKLKESKSSCEMVSYHIMMSIIGASPDFFEKFGITIMDKKATLNVTTVDGGDTDLYFFNQKVEDLIGFVPHLGSTGIGVSFIGVGGKMVVGFTCDEGLGLDPADLFNAFLSSFEQHKVVV</sequence>
<dbReference type="Pfam" id="PF03007">
    <property type="entry name" value="WS_DGAT_cat"/>
    <property type="match status" value="1"/>
</dbReference>
<dbReference type="GeneID" id="14892731"/>
<protein>
    <submittedName>
        <fullName evidence="10">Uncharacterized protein</fullName>
    </submittedName>
</protein>
<dbReference type="EMBL" id="KB206257">
    <property type="protein sequence ID" value="ELP93735.1"/>
    <property type="molecule type" value="Genomic_DNA"/>
</dbReference>
<organism evidence="10 11">
    <name type="scientific">Entamoeba invadens IP1</name>
    <dbReference type="NCBI Taxonomy" id="370355"/>
    <lineage>
        <taxon>Eukaryota</taxon>
        <taxon>Amoebozoa</taxon>
        <taxon>Evosea</taxon>
        <taxon>Archamoebae</taxon>
        <taxon>Mastigamoebida</taxon>
        <taxon>Entamoebidae</taxon>
        <taxon>Entamoeba</taxon>
    </lineage>
</organism>
<dbReference type="GO" id="GO:0019432">
    <property type="term" value="P:triglyceride biosynthetic process"/>
    <property type="evidence" value="ECO:0007669"/>
    <property type="project" value="UniProtKB-UniPathway"/>
</dbReference>
<comment type="similarity">
    <text evidence="5">In the N-terminal section; belongs to the long-chain O-acyltransferase family.</text>
</comment>
<dbReference type="InterPro" id="IPR004255">
    <property type="entry name" value="O-acyltransferase_WSD1_N"/>
</dbReference>
<evidence type="ECO:0000256" key="6">
    <source>
        <dbReference type="ARBA" id="ARBA00047604"/>
    </source>
</evidence>
<comment type="catalytic activity">
    <reaction evidence="6">
        <text>a long chain fatty alcohol + a fatty acyl-CoA = a long-chain alcohol wax ester + CoA</text>
        <dbReference type="Rhea" id="RHEA:38443"/>
        <dbReference type="ChEBI" id="CHEBI:17135"/>
        <dbReference type="ChEBI" id="CHEBI:57287"/>
        <dbReference type="ChEBI" id="CHEBI:77636"/>
        <dbReference type="ChEBI" id="CHEBI:235323"/>
        <dbReference type="EC" id="2.3.1.75"/>
    </reaction>
</comment>
<accession>A0A0A1UGW3</accession>
<dbReference type="InterPro" id="IPR009721">
    <property type="entry name" value="O-acyltransferase_WSD1_C"/>
</dbReference>
<evidence type="ECO:0000313" key="11">
    <source>
        <dbReference type="Proteomes" id="UP000014680"/>
    </source>
</evidence>
<dbReference type="KEGG" id="eiv:EIN_321480"/>
<feature type="domain" description="O-acyltransferase WSD1 C-terminal" evidence="9">
    <location>
        <begin position="256"/>
        <end position="395"/>
    </location>
</feature>
<comment type="pathway">
    <text evidence="1">Glycerolipid metabolism; triacylglycerol biosynthesis.</text>
</comment>
<evidence type="ECO:0000256" key="2">
    <source>
        <dbReference type="ARBA" id="ARBA00005189"/>
    </source>
</evidence>
<evidence type="ECO:0000313" key="10">
    <source>
        <dbReference type="EMBL" id="ELP93735.1"/>
    </source>
</evidence>
<dbReference type="GO" id="GO:0047196">
    <property type="term" value="F:long-chain-alcohol O-fatty-acyltransferase activity"/>
    <property type="evidence" value="ECO:0007669"/>
    <property type="project" value="UniProtKB-EC"/>
</dbReference>